<gene>
    <name evidence="1" type="ORF">PsorP6_003934</name>
</gene>
<evidence type="ECO:0000313" key="1">
    <source>
        <dbReference type="EMBL" id="KAI9907105.1"/>
    </source>
</evidence>
<reference evidence="1 2" key="1">
    <citation type="journal article" date="2022" name="bioRxiv">
        <title>The genome of the oomycete Peronosclerospora sorghi, a cosmopolitan pathogen of maize and sorghum, is inflated with dispersed pseudogenes.</title>
        <authorList>
            <person name="Fletcher K."/>
            <person name="Martin F."/>
            <person name="Isakeit T."/>
            <person name="Cavanaugh K."/>
            <person name="Magill C."/>
            <person name="Michelmore R."/>
        </authorList>
    </citation>
    <scope>NUCLEOTIDE SEQUENCE [LARGE SCALE GENOMIC DNA]</scope>
    <source>
        <strain evidence="1">P6</strain>
    </source>
</reference>
<dbReference type="EMBL" id="CM047587">
    <property type="protein sequence ID" value="KAI9907105.1"/>
    <property type="molecule type" value="Genomic_DNA"/>
</dbReference>
<organism evidence="1 2">
    <name type="scientific">Peronosclerospora sorghi</name>
    <dbReference type="NCBI Taxonomy" id="230839"/>
    <lineage>
        <taxon>Eukaryota</taxon>
        <taxon>Sar</taxon>
        <taxon>Stramenopiles</taxon>
        <taxon>Oomycota</taxon>
        <taxon>Peronosporomycetes</taxon>
        <taxon>Peronosporales</taxon>
        <taxon>Peronosporaceae</taxon>
        <taxon>Peronosclerospora</taxon>
    </lineage>
</organism>
<protein>
    <submittedName>
        <fullName evidence="1">Uncharacterized protein</fullName>
    </submittedName>
</protein>
<evidence type="ECO:0000313" key="2">
    <source>
        <dbReference type="Proteomes" id="UP001163321"/>
    </source>
</evidence>
<proteinExistence type="predicted"/>
<keyword evidence="2" id="KW-1185">Reference proteome</keyword>
<comment type="caution">
    <text evidence="1">The sequence shown here is derived from an EMBL/GenBank/DDBJ whole genome shotgun (WGS) entry which is preliminary data.</text>
</comment>
<accession>A0ACC0VKT3</accession>
<name>A0ACC0VKT3_9STRA</name>
<dbReference type="Proteomes" id="UP001163321">
    <property type="component" value="Chromosome 8"/>
</dbReference>
<sequence length="614" mass="68562">MNFLLVIVLQLEDNSLYPIAILVDELKHEDVQLRLNSIRQIRIIAEALGSERTQNELLPFMNDSLDDEDEVLLVMAEELGEFVDVVGGPSHAYLLLKPLESLATVDEASVRDMAVRSICKVVEAMESEAVAEHFIPLLRRLVTRDWFTSRIASCSLFQVGYARVPADIQAEMRGMFGQLCRDDTPMVRKAASSALGGFASVMNDSSASSDLLPLFSSLATDRQDSVRIHTIDNAIALARLMPADILPAQVLPTIFETARDGSWRVRWSVANRFPEICEALSADIINSSFCDAVISLLEDNEAEVRTAATSKIIGVTRLLQPQRIVEKIVPCFQRLARDMSDHVRSALASVIMKVAPFLGRDLSIEHLLPIFLLVRLFAWLLFCPGLFANIWYLFHLLQLLNDQNSEVRLNVISNLEEGNRVIGIELLSQSLLPAIVHLAEDRQWRIRLAIIEYIPLLAAQLGRDYFEEQLSELCMTWLVDNVFSIREAATINLKNLTEHFGVEWAQMSVIPRILAMHSNANFLHRLTSLHAVKVLCEAMTAETIQTLLIPLVVELAQDPVPNIRFNVAKTLQVLGPKVDAEVRVNTVAPCLTALLQDGDTDVVFFAQRALATLG</sequence>